<reference evidence="3 4" key="1">
    <citation type="submission" date="2019-07" db="EMBL/GenBank/DDBJ databases">
        <title>Venturia inaequalis Genome Resource.</title>
        <authorList>
            <person name="Lichtner F.J."/>
        </authorList>
    </citation>
    <scope>NUCLEOTIDE SEQUENCE [LARGE SCALE GENOMIC DNA]</scope>
    <source>
        <strain evidence="3 4">DMI_063113</strain>
    </source>
</reference>
<dbReference type="Pfam" id="PF10433">
    <property type="entry name" value="Beta-prop_RSE1_1st"/>
    <property type="match status" value="1"/>
</dbReference>
<protein>
    <recommendedName>
        <fullName evidence="5">Cleavage/polyadenylation specificity factor A subunit N-terminal domain-containing protein</fullName>
    </recommendedName>
</protein>
<evidence type="ECO:0000259" key="2">
    <source>
        <dbReference type="Pfam" id="PF23726"/>
    </source>
</evidence>
<proteinExistence type="predicted"/>
<comment type="caution">
    <text evidence="3">The sequence shown here is derived from an EMBL/GenBank/DDBJ whole genome shotgun (WGS) entry which is preliminary data.</text>
</comment>
<feature type="domain" description="RSE1/DDB1/CPSF1 first beta-propeller" evidence="1">
    <location>
        <begin position="62"/>
        <end position="486"/>
    </location>
</feature>
<dbReference type="EMBL" id="WNWR01000633">
    <property type="protein sequence ID" value="KAE9972422.1"/>
    <property type="molecule type" value="Genomic_DNA"/>
</dbReference>
<organism evidence="3 4">
    <name type="scientific">Venturia inaequalis</name>
    <name type="common">Apple scab fungus</name>
    <dbReference type="NCBI Taxonomy" id="5025"/>
    <lineage>
        <taxon>Eukaryota</taxon>
        <taxon>Fungi</taxon>
        <taxon>Dikarya</taxon>
        <taxon>Ascomycota</taxon>
        <taxon>Pezizomycotina</taxon>
        <taxon>Dothideomycetes</taxon>
        <taxon>Pleosporomycetidae</taxon>
        <taxon>Venturiales</taxon>
        <taxon>Venturiaceae</taxon>
        <taxon>Venturia</taxon>
    </lineage>
</organism>
<dbReference type="InterPro" id="IPR058543">
    <property type="entry name" value="Beta-prop_RSE1/DDB1/CPSF1_2nd"/>
</dbReference>
<dbReference type="Proteomes" id="UP000490939">
    <property type="component" value="Unassembled WGS sequence"/>
</dbReference>
<evidence type="ECO:0000313" key="3">
    <source>
        <dbReference type="EMBL" id="KAE9972422.1"/>
    </source>
</evidence>
<dbReference type="Gene3D" id="2.130.10.10">
    <property type="entry name" value="YVTN repeat-like/Quinoprotein amine dehydrogenase"/>
    <property type="match status" value="3"/>
</dbReference>
<sequence length="1435" mass="157848">MSNGTNAHHVSPVSRTGRITIDQILNMPHDIQAENLPHRGRRKPPPGVGLLSRTLFKGSMTKWILSARIRSADQHELLFIGENEVRVKEILPNGELRRLTSIKNFPSQIRAAAVLGEELELTATTDDPAIKMEYPNSLPNGKPPAPSVRAVGSAKSTTLPPQVLVLALESAELRFIIFDASHPDGLHFRQTSFPLPIYKSLKKTPGRTISVDPLARALVVSASSNTILVYDLKKRATLQSEYATNLEQWNPISSERQLHVEGNILAIGFLHPGPGNEHLIVLIIVAIVGGVSKLSCWRWTQTQGLAGISPVVQSIKLPKSETESSATTEFRSPTETAPEHCNLMIPMANSPSFLLVHGSDVRICRNVLTGKPDVIDVPQKSWEQDPKHWASSSRRPAYTSWTRCARLASWKNKGNDSLYLIREDGVIRNYTRGDNYGTGSLGNAGQFDCTVSTAVSSFLLHLKHPDFLVAAGDMCNGQVVSFGDDGTSKSREEAMGLKVERTFPDWAPIMDLQIATPSCHSGRDLSKRPNIFATSGRQPYGAISELRKGLEAKIFIEVDLRQSDGLTGSYGLWSFPDPFNGYIHFFLTYPGATTAWSLNTQDELETCELNLNPDSATLLAAITPNNFVIQVTENALLVSLLVEQGPSSPLEIPEFPQGSRIVAAEFDEESSGLLLAVRNRDQVYLDLFLLPTALGARAVIRVSAPLTLDADLTCLALFRDQDSLCAVTALRDGMLHMFSIDFTTGLRFSGRTSIDQNGSTQTTPIAQSIVVLSNDKDKLGAQRQLTACGLRSGDLFTVEFEMSGQGVGRLGTGPVTLSPLEMSSAFALCGHDTCRLDLVSSTKGLVVSSIFLSDTMNPDLIRPKLSAIRKLKQSDVSSTEIACIDGSILRIAILDNSLRVVPRRIPLNRNINSPESLGVRVEPSGTPQLLLYSQRLEALIIGSVKYERKAPSTKYPGPTAPYLGLRTNRGALQFMPLDKEDNPAGIGEVQPIDKSTLIELLPGEKPLTMVEFRYRRDSERAAYSGYHHFLLAGTKQSHEDGKQTGRLLFLRPTRKQNSTIEIDMPIKRDFDYPIRALAICDTKIVMSGNKIITVYELANLPGRGLRLNTLASANLMSHAINLTTSSPFIRATTAADSVQTYKLESKPSTKDPTQLQYTLRLFSSDSVAREALTHLPIHVPLPSAQPSRISSSPISALLNSSETPNIILASDRSGTVFALLHTETQTYQTASQTLFELTLPQCITHFAKSPAVRPPWRAITDPGVLEADVLGSCTDGTVYQFTLIDNKTRLLLKFLENLVKWDREEDLRAAQGGKWFGTGDDRVVIDPDWVEGEEKRKTGYAINGDYLEIFLKEGGEWVLKGMLTRREGPGGNLGGDWADEWESSRRWNGNEMGMRVKRFEVLLEGILGDDVEFDDLAEKVEKCVEWLAGIMVDLL</sequence>
<evidence type="ECO:0008006" key="5">
    <source>
        <dbReference type="Google" id="ProtNLM"/>
    </source>
</evidence>
<dbReference type="InterPro" id="IPR015943">
    <property type="entry name" value="WD40/YVTN_repeat-like_dom_sf"/>
</dbReference>
<feature type="domain" description="RSE1/DDB1/CPSF1 second beta-propeller" evidence="2">
    <location>
        <begin position="605"/>
        <end position="829"/>
    </location>
</feature>
<dbReference type="Pfam" id="PF23726">
    <property type="entry name" value="Beta-prop_RSE1_2nd"/>
    <property type="match status" value="1"/>
</dbReference>
<name>A0A8H3UKE9_VENIN</name>
<evidence type="ECO:0000259" key="1">
    <source>
        <dbReference type="Pfam" id="PF10433"/>
    </source>
</evidence>
<dbReference type="InterPro" id="IPR018846">
    <property type="entry name" value="Beta-prop_RSE1/DDB1/CPSF1_1st"/>
</dbReference>
<keyword evidence="4" id="KW-1185">Reference proteome</keyword>
<evidence type="ECO:0000313" key="4">
    <source>
        <dbReference type="Proteomes" id="UP000490939"/>
    </source>
</evidence>
<dbReference type="InterPro" id="IPR050358">
    <property type="entry name" value="RSE1/DDB1/CFT1"/>
</dbReference>
<accession>A0A8H3UKE9</accession>
<gene>
    <name evidence="3" type="ORF">EG327_009504</name>
</gene>
<dbReference type="PANTHER" id="PTHR10644">
    <property type="entry name" value="DNA REPAIR/RNA PROCESSING CPSF FAMILY"/>
    <property type="match status" value="1"/>
</dbReference>